<sequence length="143" mass="15814">MLTKKAKYALRALFVLAQNTNKPMISAEIAQRQQIPKKFLEAILIDLKRNGLLSSNRGRVGGYLLMKKPEEITLGRIIRIIDGPLAQLACASVHAYTPCVECSDPDKCSIRLTMIKVRNATAHILDNTTLADALVLENDLTIV</sequence>
<dbReference type="InterPro" id="IPR036390">
    <property type="entry name" value="WH_DNA-bd_sf"/>
</dbReference>
<dbReference type="KEGG" id="rhoz:GXP67_13880"/>
<dbReference type="Pfam" id="PF02082">
    <property type="entry name" value="Rrf2"/>
    <property type="match status" value="1"/>
</dbReference>
<evidence type="ECO:0000313" key="3">
    <source>
        <dbReference type="Proteomes" id="UP000480178"/>
    </source>
</evidence>
<dbReference type="PROSITE" id="PS51197">
    <property type="entry name" value="HTH_RRF2_2"/>
    <property type="match status" value="1"/>
</dbReference>
<dbReference type="EMBL" id="CP048222">
    <property type="protein sequence ID" value="QHT67639.1"/>
    <property type="molecule type" value="Genomic_DNA"/>
</dbReference>
<dbReference type="GO" id="GO:0003700">
    <property type="term" value="F:DNA-binding transcription factor activity"/>
    <property type="evidence" value="ECO:0007669"/>
    <property type="project" value="TreeGrafter"/>
</dbReference>
<dbReference type="InterPro" id="IPR030489">
    <property type="entry name" value="TR_Rrf2-type_CS"/>
</dbReference>
<protein>
    <submittedName>
        <fullName evidence="2">Rrf2 family transcriptional regulator</fullName>
    </submittedName>
</protein>
<name>A0A6C0GI54_9BACT</name>
<dbReference type="Proteomes" id="UP000480178">
    <property type="component" value="Chromosome"/>
</dbReference>
<evidence type="ECO:0000256" key="1">
    <source>
        <dbReference type="ARBA" id="ARBA00023125"/>
    </source>
</evidence>
<dbReference type="NCBIfam" id="TIGR00738">
    <property type="entry name" value="rrf2_super"/>
    <property type="match status" value="1"/>
</dbReference>
<dbReference type="InterPro" id="IPR036388">
    <property type="entry name" value="WH-like_DNA-bd_sf"/>
</dbReference>
<dbReference type="SUPFAM" id="SSF46785">
    <property type="entry name" value="Winged helix' DNA-binding domain"/>
    <property type="match status" value="1"/>
</dbReference>
<gene>
    <name evidence="2" type="ORF">GXP67_13880</name>
</gene>
<dbReference type="Gene3D" id="1.10.10.10">
    <property type="entry name" value="Winged helix-like DNA-binding domain superfamily/Winged helix DNA-binding domain"/>
    <property type="match status" value="1"/>
</dbReference>
<dbReference type="PANTHER" id="PTHR33221:SF5">
    <property type="entry name" value="HTH-TYPE TRANSCRIPTIONAL REGULATOR ISCR"/>
    <property type="match status" value="1"/>
</dbReference>
<organism evidence="2 3">
    <name type="scientific">Rhodocytophaga rosea</name>
    <dbReference type="NCBI Taxonomy" id="2704465"/>
    <lineage>
        <taxon>Bacteria</taxon>
        <taxon>Pseudomonadati</taxon>
        <taxon>Bacteroidota</taxon>
        <taxon>Cytophagia</taxon>
        <taxon>Cytophagales</taxon>
        <taxon>Rhodocytophagaceae</taxon>
        <taxon>Rhodocytophaga</taxon>
    </lineage>
</organism>
<dbReference type="PROSITE" id="PS01332">
    <property type="entry name" value="HTH_RRF2_1"/>
    <property type="match status" value="1"/>
</dbReference>
<keyword evidence="3" id="KW-1185">Reference proteome</keyword>
<dbReference type="RefSeq" id="WP_162443663.1">
    <property type="nucleotide sequence ID" value="NZ_CP048222.1"/>
</dbReference>
<dbReference type="InterPro" id="IPR000944">
    <property type="entry name" value="Tscrpt_reg_Rrf2"/>
</dbReference>
<accession>A0A6C0GI54</accession>
<keyword evidence="1" id="KW-0238">DNA-binding</keyword>
<reference evidence="2 3" key="1">
    <citation type="submission" date="2020-01" db="EMBL/GenBank/DDBJ databases">
        <authorList>
            <person name="Kim M.K."/>
        </authorList>
    </citation>
    <scope>NUCLEOTIDE SEQUENCE [LARGE SCALE GENOMIC DNA]</scope>
    <source>
        <strain evidence="2 3">172606-1</strain>
    </source>
</reference>
<evidence type="ECO:0000313" key="2">
    <source>
        <dbReference type="EMBL" id="QHT67639.1"/>
    </source>
</evidence>
<dbReference type="PANTHER" id="PTHR33221">
    <property type="entry name" value="WINGED HELIX-TURN-HELIX TRANSCRIPTIONAL REGULATOR, RRF2 FAMILY"/>
    <property type="match status" value="1"/>
</dbReference>
<dbReference type="GO" id="GO:0005829">
    <property type="term" value="C:cytosol"/>
    <property type="evidence" value="ECO:0007669"/>
    <property type="project" value="TreeGrafter"/>
</dbReference>
<dbReference type="GO" id="GO:0003677">
    <property type="term" value="F:DNA binding"/>
    <property type="evidence" value="ECO:0007669"/>
    <property type="project" value="UniProtKB-KW"/>
</dbReference>
<dbReference type="AlphaFoldDB" id="A0A6C0GI54"/>
<proteinExistence type="predicted"/>